<dbReference type="Proteomes" id="UP000037510">
    <property type="component" value="Unassembled WGS sequence"/>
</dbReference>
<proteinExistence type="predicted"/>
<dbReference type="GO" id="GO:0016746">
    <property type="term" value="F:acyltransferase activity"/>
    <property type="evidence" value="ECO:0007669"/>
    <property type="project" value="UniProtKB-KW"/>
</dbReference>
<keyword evidence="1" id="KW-0812">Transmembrane</keyword>
<keyword evidence="2" id="KW-0808">Transferase</keyword>
<reference evidence="2 3" key="1">
    <citation type="journal article" date="2015" name="Genome Biol. Evol.">
        <title>The genome of winter moth (Operophtera brumata) provides a genomic perspective on sexual dimorphism and phenology.</title>
        <authorList>
            <person name="Derks M.F."/>
            <person name="Smit S."/>
            <person name="Salis L."/>
            <person name="Schijlen E."/>
            <person name="Bossers A."/>
            <person name="Mateman C."/>
            <person name="Pijl A.S."/>
            <person name="de Ridder D."/>
            <person name="Groenen M.A."/>
            <person name="Visser M.E."/>
            <person name="Megens H.J."/>
        </authorList>
    </citation>
    <scope>NUCLEOTIDE SEQUENCE [LARGE SCALE GENOMIC DNA]</scope>
    <source>
        <strain evidence="2">WM2013NL</strain>
        <tissue evidence="2">Head and thorax</tissue>
    </source>
</reference>
<keyword evidence="3" id="KW-1185">Reference proteome</keyword>
<dbReference type="AlphaFoldDB" id="A0A0L7KV06"/>
<keyword evidence="2" id="KW-0012">Acyltransferase</keyword>
<feature type="transmembrane region" description="Helical" evidence="1">
    <location>
        <begin position="112"/>
        <end position="134"/>
    </location>
</feature>
<feature type="non-terminal residue" evidence="2">
    <location>
        <position position="148"/>
    </location>
</feature>
<feature type="non-terminal residue" evidence="2">
    <location>
        <position position="1"/>
    </location>
</feature>
<protein>
    <submittedName>
        <fullName evidence="2">Acyltransferase OPGC1</fullName>
    </submittedName>
</protein>
<comment type="caution">
    <text evidence="2">The sequence shown here is derived from an EMBL/GenBank/DDBJ whole genome shotgun (WGS) entry which is preliminary data.</text>
</comment>
<evidence type="ECO:0000313" key="3">
    <source>
        <dbReference type="Proteomes" id="UP000037510"/>
    </source>
</evidence>
<dbReference type="EMBL" id="JTDY01005363">
    <property type="protein sequence ID" value="KOB67078.1"/>
    <property type="molecule type" value="Genomic_DNA"/>
</dbReference>
<sequence>AWTILSRARYASRALPSTSAATPVDVTSLALTTPVPTDPALYLRMYLGTDTQLFLMTLVIMLVIWRWPRSGVPVLSIVMAVSLLIPFLQSYFMNLMPIRVSIFPEDLRRCSGMGSIAASGSSVILCYVATRYGFEDLWRTDEKKLLCH</sequence>
<feature type="transmembrane region" description="Helical" evidence="1">
    <location>
        <begin position="72"/>
        <end position="92"/>
    </location>
</feature>
<accession>A0A0L7KV06</accession>
<keyword evidence="1" id="KW-1133">Transmembrane helix</keyword>
<name>A0A0L7KV06_OPEBR</name>
<feature type="transmembrane region" description="Helical" evidence="1">
    <location>
        <begin position="45"/>
        <end position="65"/>
    </location>
</feature>
<organism evidence="2 3">
    <name type="scientific">Operophtera brumata</name>
    <name type="common">Winter moth</name>
    <name type="synonym">Phalaena brumata</name>
    <dbReference type="NCBI Taxonomy" id="104452"/>
    <lineage>
        <taxon>Eukaryota</taxon>
        <taxon>Metazoa</taxon>
        <taxon>Ecdysozoa</taxon>
        <taxon>Arthropoda</taxon>
        <taxon>Hexapoda</taxon>
        <taxon>Insecta</taxon>
        <taxon>Pterygota</taxon>
        <taxon>Neoptera</taxon>
        <taxon>Endopterygota</taxon>
        <taxon>Lepidoptera</taxon>
        <taxon>Glossata</taxon>
        <taxon>Ditrysia</taxon>
        <taxon>Geometroidea</taxon>
        <taxon>Geometridae</taxon>
        <taxon>Larentiinae</taxon>
        <taxon>Operophtera</taxon>
    </lineage>
</organism>
<keyword evidence="1" id="KW-0472">Membrane</keyword>
<evidence type="ECO:0000313" key="2">
    <source>
        <dbReference type="EMBL" id="KOB67078.1"/>
    </source>
</evidence>
<evidence type="ECO:0000256" key="1">
    <source>
        <dbReference type="SAM" id="Phobius"/>
    </source>
</evidence>
<gene>
    <name evidence="2" type="ORF">OBRU01_20265</name>
</gene>